<sequence length="262" mass="30034">MITTDYQPLSIVENVGFLEYSKQLQPLYTPPSRKLLTTKLLPDQYNVIYLKLKYMLENVNYVSITTDMWTSDSTRSYITVTCHFIFSDCLYSPVLATKEVIDSHTGKNITSALSNIFNEWNIINKIITIVSDSVANIKHAINDHLQKYHHPCVAHTLNLSVNEAINQNTEFLRVLKICRTIVGHFKHSNLAAEKLKEFQKQMSLPELKVKQDVITRWNSSLTMIERLIQIKNLLSAAMSSLPRAPNFLTANEWEMITDCAPI</sequence>
<keyword evidence="3" id="KW-0863">Zinc-finger</keyword>
<dbReference type="PANTHER" id="PTHR46481">
    <property type="entry name" value="ZINC FINGER BED DOMAIN-CONTAINING PROTEIN 4"/>
    <property type="match status" value="1"/>
</dbReference>
<proteinExistence type="predicted"/>
<evidence type="ECO:0000256" key="4">
    <source>
        <dbReference type="ARBA" id="ARBA00022833"/>
    </source>
</evidence>
<evidence type="ECO:0000313" key="6">
    <source>
        <dbReference type="EMBL" id="MBY84051.1"/>
    </source>
</evidence>
<organism evidence="6">
    <name type="scientific">Sipha flava</name>
    <name type="common">yellow sugarcane aphid</name>
    <dbReference type="NCBI Taxonomy" id="143950"/>
    <lineage>
        <taxon>Eukaryota</taxon>
        <taxon>Metazoa</taxon>
        <taxon>Ecdysozoa</taxon>
        <taxon>Arthropoda</taxon>
        <taxon>Hexapoda</taxon>
        <taxon>Insecta</taxon>
        <taxon>Pterygota</taxon>
        <taxon>Neoptera</taxon>
        <taxon>Paraneoptera</taxon>
        <taxon>Hemiptera</taxon>
        <taxon>Sternorrhyncha</taxon>
        <taxon>Aphidomorpha</taxon>
        <taxon>Aphidoidea</taxon>
        <taxon>Aphididae</taxon>
        <taxon>Sipha</taxon>
    </lineage>
</organism>
<protein>
    <submittedName>
        <fullName evidence="6">Zinc finger BED domain-containing protein 1</fullName>
    </submittedName>
</protein>
<evidence type="ECO:0000256" key="1">
    <source>
        <dbReference type="ARBA" id="ARBA00004123"/>
    </source>
</evidence>
<accession>A0A2S2R1Y5</accession>
<keyword evidence="2" id="KW-0479">Metal-binding</keyword>
<dbReference type="OrthoDB" id="1607513at2759"/>
<dbReference type="SUPFAM" id="SSF140996">
    <property type="entry name" value="Hermes dimerisation domain"/>
    <property type="match status" value="1"/>
</dbReference>
<dbReference type="SUPFAM" id="SSF53098">
    <property type="entry name" value="Ribonuclease H-like"/>
    <property type="match status" value="1"/>
</dbReference>
<evidence type="ECO:0000256" key="5">
    <source>
        <dbReference type="ARBA" id="ARBA00023242"/>
    </source>
</evidence>
<reference evidence="6" key="1">
    <citation type="submission" date="2018-04" db="EMBL/GenBank/DDBJ databases">
        <title>Transcriptome assembly of Sipha flava.</title>
        <authorList>
            <person name="Scully E.D."/>
            <person name="Geib S.M."/>
            <person name="Palmer N.A."/>
            <person name="Koch K."/>
            <person name="Bradshaw J."/>
            <person name="Heng-Moss T."/>
            <person name="Sarath G."/>
        </authorList>
    </citation>
    <scope>NUCLEOTIDE SEQUENCE</scope>
</reference>
<comment type="subcellular location">
    <subcellularLocation>
        <location evidence="1">Nucleus</location>
    </subcellularLocation>
</comment>
<dbReference type="InterPro" id="IPR052035">
    <property type="entry name" value="ZnF_BED_domain_contain"/>
</dbReference>
<dbReference type="EMBL" id="GGMS01014848">
    <property type="protein sequence ID" value="MBY84051.1"/>
    <property type="molecule type" value="Transcribed_RNA"/>
</dbReference>
<dbReference type="PANTHER" id="PTHR46481:SF10">
    <property type="entry name" value="ZINC FINGER BED DOMAIN-CONTAINING PROTEIN 39"/>
    <property type="match status" value="1"/>
</dbReference>
<keyword evidence="5" id="KW-0539">Nucleus</keyword>
<keyword evidence="4" id="KW-0862">Zinc</keyword>
<gene>
    <name evidence="6" type="primary">ZBED1_18</name>
    <name evidence="6" type="ORF">g.148208</name>
</gene>
<dbReference type="GO" id="GO:0008270">
    <property type="term" value="F:zinc ion binding"/>
    <property type="evidence" value="ECO:0007669"/>
    <property type="project" value="UniProtKB-KW"/>
</dbReference>
<evidence type="ECO:0000256" key="2">
    <source>
        <dbReference type="ARBA" id="ARBA00022723"/>
    </source>
</evidence>
<dbReference type="AlphaFoldDB" id="A0A2S2R1Y5"/>
<evidence type="ECO:0000256" key="3">
    <source>
        <dbReference type="ARBA" id="ARBA00022771"/>
    </source>
</evidence>
<dbReference type="InterPro" id="IPR012337">
    <property type="entry name" value="RNaseH-like_sf"/>
</dbReference>
<dbReference type="GO" id="GO:0005634">
    <property type="term" value="C:nucleus"/>
    <property type="evidence" value="ECO:0007669"/>
    <property type="project" value="UniProtKB-SubCell"/>
</dbReference>
<name>A0A2S2R1Y5_9HEMI</name>